<dbReference type="Gene3D" id="3.40.50.80">
    <property type="entry name" value="Nucleotide-binding domain of ferredoxin-NADP reductase (FNR) module"/>
    <property type="match status" value="1"/>
</dbReference>
<keyword evidence="1" id="KW-0001">2Fe-2S</keyword>
<keyword evidence="1" id="KW-0411">Iron-sulfur</keyword>
<dbReference type="PRINTS" id="PR00410">
    <property type="entry name" value="PHEHYDRXLASE"/>
</dbReference>
<dbReference type="Pfam" id="PF10418">
    <property type="entry name" value="DHODB_Fe-S_bind"/>
    <property type="match status" value="1"/>
</dbReference>
<dbReference type="InterPro" id="IPR019480">
    <property type="entry name" value="Dihydroorotate_DH_Fe-S-bd"/>
</dbReference>
<evidence type="ECO:0000313" key="4">
    <source>
        <dbReference type="Proteomes" id="UP000468766"/>
    </source>
</evidence>
<dbReference type="Pfam" id="PF00175">
    <property type="entry name" value="NAD_binding_1"/>
    <property type="match status" value="1"/>
</dbReference>
<keyword evidence="1" id="KW-0408">Iron</keyword>
<dbReference type="OrthoDB" id="9796486at2"/>
<keyword evidence="4" id="KW-1185">Reference proteome</keyword>
<feature type="binding site" evidence="1">
    <location>
        <position position="265"/>
    </location>
    <ligand>
        <name>[2Fe-2S] cluster</name>
        <dbReference type="ChEBI" id="CHEBI:190135"/>
    </ligand>
</feature>
<dbReference type="Gene3D" id="2.40.30.10">
    <property type="entry name" value="Translation factors"/>
    <property type="match status" value="1"/>
</dbReference>
<feature type="binding site" evidence="1">
    <location>
        <position position="260"/>
    </location>
    <ligand>
        <name>[2Fe-2S] cluster</name>
        <dbReference type="ChEBI" id="CHEBI:190135"/>
    </ligand>
</feature>
<comment type="cofactor">
    <cofactor evidence="1">
        <name>[2Fe-2S] cluster</name>
        <dbReference type="ChEBI" id="CHEBI:190135"/>
    </cofactor>
    <text evidence="1">Binds 1 [2Fe-2S] cluster per subunit.</text>
</comment>
<dbReference type="InterPro" id="IPR001433">
    <property type="entry name" value="OxRdtase_FAD/NAD-bd"/>
</dbReference>
<reference evidence="3 4" key="1">
    <citation type="submission" date="2019-10" db="EMBL/GenBank/DDBJ databases">
        <title>Whole-genome sequence of the extremophile Heliorestis acidaminivorans DSM 24790.</title>
        <authorList>
            <person name="Kyndt J.A."/>
            <person name="Meyer T.E."/>
        </authorList>
    </citation>
    <scope>NUCLEOTIDE SEQUENCE [LARGE SCALE GENOMIC DNA]</scope>
    <source>
        <strain evidence="3 4">DSM 24790</strain>
    </source>
</reference>
<feature type="binding site" evidence="1">
    <location>
        <position position="276"/>
    </location>
    <ligand>
        <name>[2Fe-2S] cluster</name>
        <dbReference type="ChEBI" id="CHEBI:190135"/>
    </ligand>
</feature>
<dbReference type="InterPro" id="IPR017938">
    <property type="entry name" value="Riboflavin_synthase-like_b-brl"/>
</dbReference>
<feature type="domain" description="FAD-binding FR-type" evidence="2">
    <location>
        <begin position="25"/>
        <end position="123"/>
    </location>
</feature>
<dbReference type="RefSeq" id="WP_151618125.1">
    <property type="nucleotide sequence ID" value="NZ_WBXO01000001.1"/>
</dbReference>
<dbReference type="SUPFAM" id="SSF63380">
    <property type="entry name" value="Riboflavin synthase domain-like"/>
    <property type="match status" value="1"/>
</dbReference>
<gene>
    <name evidence="3" type="ORF">F9B85_02495</name>
</gene>
<dbReference type="GO" id="GO:0016491">
    <property type="term" value="F:oxidoreductase activity"/>
    <property type="evidence" value="ECO:0007669"/>
    <property type="project" value="InterPro"/>
</dbReference>
<evidence type="ECO:0000259" key="2">
    <source>
        <dbReference type="PROSITE" id="PS51384"/>
    </source>
</evidence>
<dbReference type="GO" id="GO:0046872">
    <property type="term" value="F:metal ion binding"/>
    <property type="evidence" value="ECO:0007669"/>
    <property type="project" value="UniProtKB-KW"/>
</dbReference>
<sequence>MVKDNATPENLAKATTEEIKRINPLIPMKAKVTKIIEETPDVKTFYISKEENGQMVVPFHTAPGQLAMLSLPGVGEAMFSATDAPDHLQLSIKKVGTLTDELHEIVPGQTVGIRGPYGNGFPMDQIKGKNVLFIAGGIGLAPVRTAVRYCVDHRDDFAKLHLVYGSRSPADLVFQYDLFETWPAVRDFQVSVTVDRGDDNWKGNVGFVPAFLEELKPNPDNTVCIICGPPIMIKFTLGILDKLGFTAENVITTLEMRMKCGIGKCGRCNIGSCYICLDGPVFTLAEMKKMPNEY</sequence>
<accession>A0A6I0EVX3</accession>
<dbReference type="GO" id="GO:0050660">
    <property type="term" value="F:flavin adenine dinucleotide binding"/>
    <property type="evidence" value="ECO:0007669"/>
    <property type="project" value="InterPro"/>
</dbReference>
<dbReference type="EMBL" id="WBXO01000001">
    <property type="protein sequence ID" value="KAB2954564.1"/>
    <property type="molecule type" value="Genomic_DNA"/>
</dbReference>
<dbReference type="InterPro" id="IPR012165">
    <property type="entry name" value="Cyt_c3_hydrogenase_gsu"/>
</dbReference>
<dbReference type="GO" id="GO:0006221">
    <property type="term" value="P:pyrimidine nucleotide biosynthetic process"/>
    <property type="evidence" value="ECO:0007669"/>
    <property type="project" value="InterPro"/>
</dbReference>
<dbReference type="CDD" id="cd06221">
    <property type="entry name" value="sulfite_reductase_like"/>
    <property type="match status" value="1"/>
</dbReference>
<dbReference type="AlphaFoldDB" id="A0A6I0EVX3"/>
<name>A0A6I0EVX3_9FIRM</name>
<organism evidence="3 4">
    <name type="scientific">Heliorestis acidaminivorans</name>
    <dbReference type="NCBI Taxonomy" id="553427"/>
    <lineage>
        <taxon>Bacteria</taxon>
        <taxon>Bacillati</taxon>
        <taxon>Bacillota</taxon>
        <taxon>Clostridia</taxon>
        <taxon>Eubacteriales</taxon>
        <taxon>Heliobacteriaceae</taxon>
        <taxon>Heliorestis</taxon>
    </lineage>
</organism>
<protein>
    <submittedName>
        <fullName evidence="3">Hydrogenase</fullName>
    </submittedName>
</protein>
<feature type="binding site" evidence="1">
    <location>
        <position position="268"/>
    </location>
    <ligand>
        <name>[2Fe-2S] cluster</name>
        <dbReference type="ChEBI" id="CHEBI:190135"/>
    </ligand>
</feature>
<dbReference type="PANTHER" id="PTHR43513:SF1">
    <property type="entry name" value="ANAEROBIC SULFITE REDUCTASE SUBUNIT B"/>
    <property type="match status" value="1"/>
</dbReference>
<dbReference type="Proteomes" id="UP000468766">
    <property type="component" value="Unassembled WGS sequence"/>
</dbReference>
<dbReference type="PIRSF" id="PIRSF006816">
    <property type="entry name" value="Cyc3_hyd_g"/>
    <property type="match status" value="1"/>
</dbReference>
<evidence type="ECO:0000256" key="1">
    <source>
        <dbReference type="PIRSR" id="PIRSR006816-2"/>
    </source>
</evidence>
<proteinExistence type="predicted"/>
<dbReference type="PANTHER" id="PTHR43513">
    <property type="entry name" value="DIHYDROOROTATE DEHYDROGENASE B (NAD(+)), ELECTRON TRANSFER SUBUNIT"/>
    <property type="match status" value="1"/>
</dbReference>
<dbReference type="GO" id="GO:0051537">
    <property type="term" value="F:2 iron, 2 sulfur cluster binding"/>
    <property type="evidence" value="ECO:0007669"/>
    <property type="project" value="UniProtKB-KW"/>
</dbReference>
<dbReference type="InterPro" id="IPR017927">
    <property type="entry name" value="FAD-bd_FR_type"/>
</dbReference>
<comment type="caution">
    <text evidence="3">The sequence shown here is derived from an EMBL/GenBank/DDBJ whole genome shotgun (WGS) entry which is preliminary data.</text>
</comment>
<dbReference type="InterPro" id="IPR039261">
    <property type="entry name" value="FNR_nucleotide-bd"/>
</dbReference>
<keyword evidence="1" id="KW-0479">Metal-binding</keyword>
<dbReference type="InterPro" id="IPR050353">
    <property type="entry name" value="PyrK_electron_transfer"/>
</dbReference>
<dbReference type="SUPFAM" id="SSF52343">
    <property type="entry name" value="Ferredoxin reductase-like, C-terminal NADP-linked domain"/>
    <property type="match status" value="1"/>
</dbReference>
<dbReference type="PROSITE" id="PS51384">
    <property type="entry name" value="FAD_FR"/>
    <property type="match status" value="1"/>
</dbReference>
<evidence type="ECO:0000313" key="3">
    <source>
        <dbReference type="EMBL" id="KAB2954564.1"/>
    </source>
</evidence>